<protein>
    <submittedName>
        <fullName evidence="3">CAP domain-containing protein</fullName>
    </submittedName>
</protein>
<evidence type="ECO:0000313" key="3">
    <source>
        <dbReference type="EMBL" id="MDT9591818.1"/>
    </source>
</evidence>
<evidence type="ECO:0000256" key="1">
    <source>
        <dbReference type="SAM" id="SignalP"/>
    </source>
</evidence>
<feature type="domain" description="SCP" evidence="2">
    <location>
        <begin position="55"/>
        <end position="163"/>
    </location>
</feature>
<gene>
    <name evidence="3" type="ORF">RDV89_01970</name>
</gene>
<keyword evidence="4" id="KW-1185">Reference proteome</keyword>
<dbReference type="EMBL" id="JAVYII010000001">
    <property type="protein sequence ID" value="MDT9591818.1"/>
    <property type="molecule type" value="Genomic_DNA"/>
</dbReference>
<feature type="chain" id="PRO_5045096482" evidence="1">
    <location>
        <begin position="35"/>
        <end position="167"/>
    </location>
</feature>
<evidence type="ECO:0000259" key="2">
    <source>
        <dbReference type="Pfam" id="PF00188"/>
    </source>
</evidence>
<dbReference type="CDD" id="cd05379">
    <property type="entry name" value="CAP_bacterial"/>
    <property type="match status" value="1"/>
</dbReference>
<evidence type="ECO:0000313" key="4">
    <source>
        <dbReference type="Proteomes" id="UP001268542"/>
    </source>
</evidence>
<dbReference type="RefSeq" id="WP_315730854.1">
    <property type="nucleotide sequence ID" value="NZ_JAVYII010000001.1"/>
</dbReference>
<name>A0ABU3PRH5_9ACTN</name>
<dbReference type="PANTHER" id="PTHR31157:SF1">
    <property type="entry name" value="SCP DOMAIN-CONTAINING PROTEIN"/>
    <property type="match status" value="1"/>
</dbReference>
<reference evidence="3 4" key="1">
    <citation type="submission" date="2023-08" db="EMBL/GenBank/DDBJ databases">
        <title>Nocardioides seae sp. nov., a bacterium isolated from a soil.</title>
        <authorList>
            <person name="Wang X."/>
        </authorList>
    </citation>
    <scope>NUCLEOTIDE SEQUENCE [LARGE SCALE GENOMIC DNA]</scope>
    <source>
        <strain evidence="3 4">YZH12</strain>
    </source>
</reference>
<comment type="caution">
    <text evidence="3">The sequence shown here is derived from an EMBL/GenBank/DDBJ whole genome shotgun (WGS) entry which is preliminary data.</text>
</comment>
<dbReference type="InterPro" id="IPR014044">
    <property type="entry name" value="CAP_dom"/>
</dbReference>
<proteinExistence type="predicted"/>
<feature type="signal peptide" evidence="1">
    <location>
        <begin position="1"/>
        <end position="34"/>
    </location>
</feature>
<dbReference type="Pfam" id="PF00188">
    <property type="entry name" value="CAP"/>
    <property type="match status" value="1"/>
</dbReference>
<dbReference type="Proteomes" id="UP001268542">
    <property type="component" value="Unassembled WGS sequence"/>
</dbReference>
<dbReference type="SUPFAM" id="SSF55797">
    <property type="entry name" value="PR-1-like"/>
    <property type="match status" value="1"/>
</dbReference>
<dbReference type="Gene3D" id="3.40.33.10">
    <property type="entry name" value="CAP"/>
    <property type="match status" value="1"/>
</dbReference>
<dbReference type="PANTHER" id="PTHR31157">
    <property type="entry name" value="SCP DOMAIN-CONTAINING PROTEIN"/>
    <property type="match status" value="1"/>
</dbReference>
<sequence length="167" mass="17667">MSRTRTLATPTHLLLALAVALGGLLIGAANPASAQVGAATTQAVTPFPERVRVEVNKQRTANRVAALGTSKSAPAAAQSWARQLANADQGLSHQPLRPLMDRNHWSRAGENVAYLGSKDAAQVTRMWMNSSGHRANILNAGYTHTGVGVATARSGRVYVVMLYVASR</sequence>
<accession>A0ABU3PRH5</accession>
<keyword evidence="1" id="KW-0732">Signal</keyword>
<organism evidence="3 4">
    <name type="scientific">Nocardioides imazamoxiresistens</name>
    <dbReference type="NCBI Taxonomy" id="3231893"/>
    <lineage>
        <taxon>Bacteria</taxon>
        <taxon>Bacillati</taxon>
        <taxon>Actinomycetota</taxon>
        <taxon>Actinomycetes</taxon>
        <taxon>Propionibacteriales</taxon>
        <taxon>Nocardioidaceae</taxon>
        <taxon>Nocardioides</taxon>
    </lineage>
</organism>
<dbReference type="InterPro" id="IPR035940">
    <property type="entry name" value="CAP_sf"/>
</dbReference>